<proteinExistence type="predicted"/>
<dbReference type="AlphaFoldDB" id="A0A4P9WK36"/>
<feature type="compositionally biased region" description="Basic and acidic residues" evidence="1">
    <location>
        <begin position="1"/>
        <end position="24"/>
    </location>
</feature>
<evidence type="ECO:0000313" key="2">
    <source>
        <dbReference type="EMBL" id="RKO92752.1"/>
    </source>
</evidence>
<evidence type="ECO:0000313" key="3">
    <source>
        <dbReference type="Proteomes" id="UP000269721"/>
    </source>
</evidence>
<dbReference type="EMBL" id="KZ994509">
    <property type="protein sequence ID" value="RKO92752.1"/>
    <property type="molecule type" value="Genomic_DNA"/>
</dbReference>
<evidence type="ECO:0008006" key="4">
    <source>
        <dbReference type="Google" id="ProtNLM"/>
    </source>
</evidence>
<protein>
    <recommendedName>
        <fullName evidence="4">Kinesin motor domain-containing protein</fullName>
    </recommendedName>
</protein>
<dbReference type="SUPFAM" id="SSF52540">
    <property type="entry name" value="P-loop containing nucleoside triphosphate hydrolases"/>
    <property type="match status" value="1"/>
</dbReference>
<gene>
    <name evidence="2" type="ORF">BDK51DRAFT_28544</name>
</gene>
<keyword evidence="3" id="KW-1185">Reference proteome</keyword>
<dbReference type="Proteomes" id="UP000269721">
    <property type="component" value="Unassembled WGS sequence"/>
</dbReference>
<accession>A0A4P9WK36</accession>
<organism evidence="2 3">
    <name type="scientific">Blyttiomyces helicus</name>
    <dbReference type="NCBI Taxonomy" id="388810"/>
    <lineage>
        <taxon>Eukaryota</taxon>
        <taxon>Fungi</taxon>
        <taxon>Fungi incertae sedis</taxon>
        <taxon>Chytridiomycota</taxon>
        <taxon>Chytridiomycota incertae sedis</taxon>
        <taxon>Chytridiomycetes</taxon>
        <taxon>Chytridiomycetes incertae sedis</taxon>
        <taxon>Blyttiomyces</taxon>
    </lineage>
</organism>
<reference evidence="3" key="1">
    <citation type="journal article" date="2018" name="Nat. Microbiol.">
        <title>Leveraging single-cell genomics to expand the fungal tree of life.</title>
        <authorList>
            <person name="Ahrendt S.R."/>
            <person name="Quandt C.A."/>
            <person name="Ciobanu D."/>
            <person name="Clum A."/>
            <person name="Salamov A."/>
            <person name="Andreopoulos B."/>
            <person name="Cheng J.F."/>
            <person name="Woyke T."/>
            <person name="Pelin A."/>
            <person name="Henrissat B."/>
            <person name="Reynolds N.K."/>
            <person name="Benny G.L."/>
            <person name="Smith M.E."/>
            <person name="James T.Y."/>
            <person name="Grigoriev I.V."/>
        </authorList>
    </citation>
    <scope>NUCLEOTIDE SEQUENCE [LARGE SCALE GENOMIC DNA]</scope>
</reference>
<evidence type="ECO:0000256" key="1">
    <source>
        <dbReference type="SAM" id="MobiDB-lite"/>
    </source>
</evidence>
<dbReference type="InterPro" id="IPR027417">
    <property type="entry name" value="P-loop_NTPase"/>
</dbReference>
<sequence>MKIEQQRLERKVADAERSEKEARKMAPQLDNNLLADACENIKTKISELLPLIPSAELENFSRRKINTGEDFRFFNVIPNTLTNADAFTGCNGTVINKNTYAISGTAEQNELGATCCLANDAAGVCRVVNQVKDGYHVSFFGYGFSGSGKTMTLFGNYGNSINDGTSSKEYSQPGIAQLAIANSNATNVALKSVFELASHHIDLTDKSFNSGIFIELFHQGNNILKTLPAEMLKSEEKEFANYTEQFESAH</sequence>
<feature type="region of interest" description="Disordered" evidence="1">
    <location>
        <begin position="1"/>
        <end position="25"/>
    </location>
</feature>
<dbReference type="InterPro" id="IPR036961">
    <property type="entry name" value="Kinesin_motor_dom_sf"/>
</dbReference>
<dbReference type="Gene3D" id="3.40.850.10">
    <property type="entry name" value="Kinesin motor domain"/>
    <property type="match status" value="1"/>
</dbReference>
<name>A0A4P9WK36_9FUNG</name>